<proteinExistence type="predicted"/>
<gene>
    <name evidence="1" type="ORF">E3O32_03550</name>
</gene>
<evidence type="ECO:0000313" key="2">
    <source>
        <dbReference type="Proteomes" id="UP000297643"/>
    </source>
</evidence>
<keyword evidence="2" id="KW-1185">Reference proteome</keyword>
<dbReference type="RefSeq" id="WP_134507077.1">
    <property type="nucleotide sequence ID" value="NZ_SOFM01000009.1"/>
</dbReference>
<name>A0A4R8WFV5_9MICO</name>
<comment type="caution">
    <text evidence="1">The sequence shown here is derived from an EMBL/GenBank/DDBJ whole genome shotgun (WGS) entry which is preliminary data.</text>
</comment>
<evidence type="ECO:0000313" key="1">
    <source>
        <dbReference type="EMBL" id="TFC06792.1"/>
    </source>
</evidence>
<dbReference type="Pfam" id="PF13376">
    <property type="entry name" value="OmdA"/>
    <property type="match status" value="1"/>
</dbReference>
<accession>A0A4R8WFV5</accession>
<dbReference type="Proteomes" id="UP000297643">
    <property type="component" value="Unassembled WGS sequence"/>
</dbReference>
<dbReference type="AlphaFoldDB" id="A0A4R8WFV5"/>
<reference evidence="1 2" key="1">
    <citation type="submission" date="2019-03" db="EMBL/GenBank/DDBJ databases">
        <title>Genomics of glacier-inhabiting Cryobacterium strains.</title>
        <authorList>
            <person name="Liu Q."/>
            <person name="Xin Y.-H."/>
        </authorList>
    </citation>
    <scope>NUCLEOTIDE SEQUENCE [LARGE SCALE GENOMIC DNA]</scope>
    <source>
        <strain evidence="1 2">RHLT2-21</strain>
    </source>
</reference>
<organism evidence="1 2">
    <name type="scientific">Cryobacterium mannosilyticum</name>
    <dbReference type="NCBI Taxonomy" id="1259190"/>
    <lineage>
        <taxon>Bacteria</taxon>
        <taxon>Bacillati</taxon>
        <taxon>Actinomycetota</taxon>
        <taxon>Actinomycetes</taxon>
        <taxon>Micrococcales</taxon>
        <taxon>Microbacteriaceae</taxon>
        <taxon>Cryobacterium</taxon>
    </lineage>
</organism>
<sequence length="192" mass="21258">MGANADKPILLFETVADWEAWLEQNAGHDGVRLQLRKKKSVVPGITYPLALESALCFGWIDGQAGSLDDDYHLQVFTPRRARSVWSQRNQGLVAALIADGRMRPAGHAEIDRARADGRWEVAYRQKDSPVPEDLRVALDANPAASSAFATLDSQNRFAILFRINAVKRAQTRAAKIAGYVEMLADGRAIYPR</sequence>
<protein>
    <submittedName>
        <fullName evidence="1">Bacteriocin-protection protein, YdeI/OmpD-associated family</fullName>
    </submittedName>
</protein>
<dbReference type="EMBL" id="SOFM01000009">
    <property type="protein sequence ID" value="TFC06792.1"/>
    <property type="molecule type" value="Genomic_DNA"/>
</dbReference>